<dbReference type="PATRIC" id="fig|1766.6.peg.2920"/>
<sequence length="175" mass="18801">MLTVPAFVWRTGFLGRALIVGGAVGVVVGVLSWLDSGFWISGVVVLVIVGTFSGVWTARRMARYWPTAGQLSGTERVAVVRAARAGEPIDDVRLAGFARDYRQGVHEAVESGRPLRWLLPAVLIVAAASALWDAVFGSVGNAVVSVVYLTALVLELFWWPRRQARLLACADQAGP</sequence>
<dbReference type="EMBL" id="CP011269">
    <property type="protein sequence ID" value="ALI26777.1"/>
    <property type="molecule type" value="Genomic_DNA"/>
</dbReference>
<dbReference type="STRING" id="1766.XA26_29420"/>
<name>A0A0N9Y9Z3_MYCFO</name>
<evidence type="ECO:0000313" key="1">
    <source>
        <dbReference type="EMBL" id="ALI26777.1"/>
    </source>
</evidence>
<keyword evidence="2" id="KW-1185">Reference proteome</keyword>
<accession>A0A0N9Y9Z3</accession>
<protein>
    <submittedName>
        <fullName evidence="1">Uncharacterized protein</fullName>
    </submittedName>
</protein>
<evidence type="ECO:0000313" key="2">
    <source>
        <dbReference type="Proteomes" id="UP000057134"/>
    </source>
</evidence>
<reference evidence="1 2" key="1">
    <citation type="journal article" date="2015" name="MBio">
        <title>Enzymatic Degradation of Phenazines Can Generate Energy and Protect Sensitive Organisms from Toxicity.</title>
        <authorList>
            <person name="Costa K.C."/>
            <person name="Bergkessel M."/>
            <person name="Saunders S."/>
            <person name="Korlach J."/>
            <person name="Newman D.K."/>
        </authorList>
    </citation>
    <scope>NUCLEOTIDE SEQUENCE [LARGE SCALE GENOMIC DNA]</scope>
    <source>
        <strain evidence="1 2">CT6</strain>
    </source>
</reference>
<gene>
    <name evidence="1" type="ORF">XA26_29420</name>
</gene>
<dbReference type="Proteomes" id="UP000057134">
    <property type="component" value="Chromosome"/>
</dbReference>
<dbReference type="KEGG" id="mft:XA26_29420"/>
<organism evidence="1 2">
    <name type="scientific">Mycolicibacterium fortuitum</name>
    <name type="common">Mycobacterium fortuitum</name>
    <dbReference type="NCBI Taxonomy" id="1766"/>
    <lineage>
        <taxon>Bacteria</taxon>
        <taxon>Bacillati</taxon>
        <taxon>Actinomycetota</taxon>
        <taxon>Actinomycetes</taxon>
        <taxon>Mycobacteriales</taxon>
        <taxon>Mycobacteriaceae</taxon>
        <taxon>Mycolicibacterium</taxon>
    </lineage>
</organism>
<dbReference type="RefSeq" id="WP_054602225.1">
    <property type="nucleotide sequence ID" value="NZ_CP011269.1"/>
</dbReference>
<proteinExistence type="predicted"/>
<dbReference type="AlphaFoldDB" id="A0A0N9Y9Z3"/>